<feature type="domain" description="ABM" evidence="1">
    <location>
        <begin position="1"/>
        <end position="92"/>
    </location>
</feature>
<keyword evidence="2" id="KW-0503">Monooxygenase</keyword>
<comment type="caution">
    <text evidence="2">The sequence shown here is derived from an EMBL/GenBank/DDBJ whole genome shotgun (WGS) entry which is preliminary data.</text>
</comment>
<dbReference type="GO" id="GO:0004497">
    <property type="term" value="F:monooxygenase activity"/>
    <property type="evidence" value="ECO:0007669"/>
    <property type="project" value="UniProtKB-KW"/>
</dbReference>
<keyword evidence="2" id="KW-0560">Oxidoreductase</keyword>
<protein>
    <submittedName>
        <fullName evidence="2">Heme-degrading monooxygenase HmoA</fullName>
    </submittedName>
</protein>
<dbReference type="PROSITE" id="PS51725">
    <property type="entry name" value="ABM"/>
    <property type="match status" value="1"/>
</dbReference>
<reference evidence="2 3" key="1">
    <citation type="submission" date="2021-03" db="EMBL/GenBank/DDBJ databases">
        <title>Sequencing the genomes of 1000 actinobacteria strains.</title>
        <authorList>
            <person name="Klenk H.-P."/>
        </authorList>
    </citation>
    <scope>NUCLEOTIDE SEQUENCE [LARGE SCALE GENOMIC DNA]</scope>
    <source>
        <strain evidence="2 3">DSM 15454</strain>
    </source>
</reference>
<dbReference type="RefSeq" id="WP_209905923.1">
    <property type="nucleotide sequence ID" value="NZ_BAAAMI010000019.1"/>
</dbReference>
<dbReference type="SUPFAM" id="SSF54909">
    <property type="entry name" value="Dimeric alpha+beta barrel"/>
    <property type="match status" value="1"/>
</dbReference>
<evidence type="ECO:0000259" key="1">
    <source>
        <dbReference type="PROSITE" id="PS51725"/>
    </source>
</evidence>
<sequence length="100" mass="11476">MKLIHCFEIPQGREDEFLAGWHKLTAVLQEADGYYGTQLFRQTGNVGTFAFINSAEWRDEDAWRRAVTSDAFRAELAPMVDFKGTPGLYEMVYEEVLPKP</sequence>
<dbReference type="EMBL" id="JAGIOE010000001">
    <property type="protein sequence ID" value="MBP2372633.1"/>
    <property type="molecule type" value="Genomic_DNA"/>
</dbReference>
<name>A0ABS4W934_9MICC</name>
<keyword evidence="3" id="KW-1185">Reference proteome</keyword>
<gene>
    <name evidence="2" type="ORF">JOF46_000545</name>
</gene>
<dbReference type="InterPro" id="IPR007138">
    <property type="entry name" value="ABM_dom"/>
</dbReference>
<organism evidence="2 3">
    <name type="scientific">Paeniglutamicibacter psychrophenolicus</name>
    <dbReference type="NCBI Taxonomy" id="257454"/>
    <lineage>
        <taxon>Bacteria</taxon>
        <taxon>Bacillati</taxon>
        <taxon>Actinomycetota</taxon>
        <taxon>Actinomycetes</taxon>
        <taxon>Micrococcales</taxon>
        <taxon>Micrococcaceae</taxon>
        <taxon>Paeniglutamicibacter</taxon>
    </lineage>
</organism>
<dbReference type="InterPro" id="IPR011008">
    <property type="entry name" value="Dimeric_a/b-barrel"/>
</dbReference>
<dbReference type="Pfam" id="PF03992">
    <property type="entry name" value="ABM"/>
    <property type="match status" value="1"/>
</dbReference>
<proteinExistence type="predicted"/>
<evidence type="ECO:0000313" key="3">
    <source>
        <dbReference type="Proteomes" id="UP000766570"/>
    </source>
</evidence>
<dbReference type="Proteomes" id="UP000766570">
    <property type="component" value="Unassembled WGS sequence"/>
</dbReference>
<evidence type="ECO:0000313" key="2">
    <source>
        <dbReference type="EMBL" id="MBP2372633.1"/>
    </source>
</evidence>
<dbReference type="Gene3D" id="3.30.70.100">
    <property type="match status" value="1"/>
</dbReference>
<accession>A0ABS4W934</accession>